<dbReference type="EMBL" id="QKTW01000002">
    <property type="protein sequence ID" value="PZF74678.1"/>
    <property type="molecule type" value="Genomic_DNA"/>
</dbReference>
<dbReference type="OrthoDB" id="1068350at2"/>
<keyword evidence="3" id="KW-1185">Reference proteome</keyword>
<feature type="domain" description="Zinc beta-ribbon finger putative" evidence="1">
    <location>
        <begin position="3"/>
        <end position="67"/>
    </location>
</feature>
<dbReference type="Proteomes" id="UP000248745">
    <property type="component" value="Unassembled WGS sequence"/>
</dbReference>
<dbReference type="AlphaFoldDB" id="A0A2W2B3S2"/>
<dbReference type="RefSeq" id="WP_110996884.1">
    <property type="nucleotide sequence ID" value="NZ_QKTW01000002.1"/>
</dbReference>
<name>A0A2W2B3S2_9BACT</name>
<evidence type="ECO:0000313" key="3">
    <source>
        <dbReference type="Proteomes" id="UP000248745"/>
    </source>
</evidence>
<dbReference type="NCBIfam" id="NF040506">
    <property type="entry name" value="PG0870_Nterm"/>
    <property type="match status" value="1"/>
</dbReference>
<gene>
    <name evidence="2" type="ORF">DN068_00325</name>
</gene>
<evidence type="ECO:0000313" key="2">
    <source>
        <dbReference type="EMBL" id="PZF74678.1"/>
    </source>
</evidence>
<evidence type="ECO:0000259" key="1">
    <source>
        <dbReference type="Pfam" id="PF21957"/>
    </source>
</evidence>
<comment type="caution">
    <text evidence="2">The sequence shown here is derived from an EMBL/GenBank/DDBJ whole genome shotgun (WGS) entry which is preliminary data.</text>
</comment>
<dbReference type="Pfam" id="PF21957">
    <property type="entry name" value="Zn_ribbon_16"/>
    <property type="match status" value="1"/>
</dbReference>
<reference evidence="2 3" key="1">
    <citation type="submission" date="2018-06" db="EMBL/GenBank/DDBJ databases">
        <title>Mucibacter soli gen. nov., sp. nov., a new member of the family Chitinophagaceae producing mucin.</title>
        <authorList>
            <person name="Kim M.-K."/>
            <person name="Park S."/>
            <person name="Kim T.-S."/>
            <person name="Joung Y."/>
            <person name="Han J.-H."/>
            <person name="Kim S.B."/>
        </authorList>
    </citation>
    <scope>NUCLEOTIDE SEQUENCE [LARGE SCALE GENOMIC DNA]</scope>
    <source>
        <strain evidence="2 3">R1-15</strain>
    </source>
</reference>
<dbReference type="InterPro" id="IPR047731">
    <property type="entry name" value="Zinc_ribbon_put"/>
</dbReference>
<sequence length="102" mass="12200">MAYTYTLDNRKPHKKFKCPNCGEQKSFVRYIDRTTDNYLPEQYGKCDREINCGYHNNPYKDGYAKENMKPLHDKYILKRPIPPIPPTFINNDLFFGTLRHHD</sequence>
<protein>
    <recommendedName>
        <fullName evidence="1">Zinc beta-ribbon finger putative domain-containing protein</fullName>
    </recommendedName>
</protein>
<accession>A0A2W2B3S2</accession>
<proteinExistence type="predicted"/>
<organism evidence="2 3">
    <name type="scientific">Taibaiella soli</name>
    <dbReference type="NCBI Taxonomy" id="1649169"/>
    <lineage>
        <taxon>Bacteria</taxon>
        <taxon>Pseudomonadati</taxon>
        <taxon>Bacteroidota</taxon>
        <taxon>Chitinophagia</taxon>
        <taxon>Chitinophagales</taxon>
        <taxon>Chitinophagaceae</taxon>
        <taxon>Taibaiella</taxon>
    </lineage>
</organism>